<comment type="similarity">
    <text evidence="2 6">Belongs to the ATG8 family.</text>
</comment>
<protein>
    <recommendedName>
        <fullName evidence="6">Autophagy-related protein</fullName>
    </recommendedName>
</protein>
<accession>A0A1Q9CTB7</accession>
<keyword evidence="3" id="KW-0472">Membrane</keyword>
<keyword evidence="6" id="KW-0072">Autophagy</keyword>
<evidence type="ECO:0000313" key="9">
    <source>
        <dbReference type="Proteomes" id="UP000186817"/>
    </source>
</evidence>
<feature type="region of interest" description="Disordered" evidence="7">
    <location>
        <begin position="1"/>
        <end position="93"/>
    </location>
</feature>
<evidence type="ECO:0000256" key="5">
    <source>
        <dbReference type="PIRSR" id="PIRSR604241-50"/>
    </source>
</evidence>
<dbReference type="InterPro" id="IPR029071">
    <property type="entry name" value="Ubiquitin-like_domsf"/>
</dbReference>
<dbReference type="Gene3D" id="3.10.20.90">
    <property type="entry name" value="Phosphatidylinositol 3-kinase Catalytic Subunit, Chain A, domain 1"/>
    <property type="match status" value="1"/>
</dbReference>
<name>A0A1Q9CTB7_SYMMI</name>
<feature type="lipid moiety-binding region" description="Phosphatidylserine amidated glycine; alternate" evidence="5">
    <location>
        <position position="328"/>
    </location>
</feature>
<dbReference type="AlphaFoldDB" id="A0A1Q9CTB7"/>
<evidence type="ECO:0000256" key="6">
    <source>
        <dbReference type="RuleBase" id="RU004384"/>
    </source>
</evidence>
<organism evidence="8 9">
    <name type="scientific">Symbiodinium microadriaticum</name>
    <name type="common">Dinoflagellate</name>
    <name type="synonym">Zooxanthella microadriatica</name>
    <dbReference type="NCBI Taxonomy" id="2951"/>
    <lineage>
        <taxon>Eukaryota</taxon>
        <taxon>Sar</taxon>
        <taxon>Alveolata</taxon>
        <taxon>Dinophyceae</taxon>
        <taxon>Suessiales</taxon>
        <taxon>Symbiodiniaceae</taxon>
        <taxon>Symbiodinium</taxon>
    </lineage>
</organism>
<gene>
    <name evidence="8" type="primary">ATG8F</name>
    <name evidence="8" type="ORF">AK812_SmicGene32771</name>
</gene>
<dbReference type="Proteomes" id="UP000186817">
    <property type="component" value="Unassembled WGS sequence"/>
</dbReference>
<comment type="subcellular location">
    <subcellularLocation>
        <location evidence="1">Membrane</location>
    </subcellularLocation>
</comment>
<evidence type="ECO:0000256" key="2">
    <source>
        <dbReference type="ARBA" id="ARBA00007293"/>
    </source>
</evidence>
<keyword evidence="9" id="KW-1185">Reference proteome</keyword>
<dbReference type="CDD" id="cd16108">
    <property type="entry name" value="Ubl_ATG8_like"/>
    <property type="match status" value="1"/>
</dbReference>
<evidence type="ECO:0000256" key="7">
    <source>
        <dbReference type="SAM" id="MobiDB-lite"/>
    </source>
</evidence>
<dbReference type="GO" id="GO:0016020">
    <property type="term" value="C:membrane"/>
    <property type="evidence" value="ECO:0007669"/>
    <property type="project" value="UniProtKB-SubCell"/>
</dbReference>
<dbReference type="PANTHER" id="PTHR10969">
    <property type="entry name" value="MICROTUBULE-ASSOCIATED PROTEINS 1A/1B LIGHT CHAIN 3-RELATED"/>
    <property type="match status" value="1"/>
</dbReference>
<evidence type="ECO:0000256" key="4">
    <source>
        <dbReference type="ARBA" id="ARBA00023288"/>
    </source>
</evidence>
<sequence>MTEGADAEQKNPTDELNLTIPFLSCGTASMAPERTRQETEEAAKEDRGSDKASDDEAQVPLAPELTEHPSPEGDMAESVMDLPWLPSGTPSSDHDRRIMGAAASIGGTAGLMLANPVSGLVLGTAAMYATSRDDTAGAVARKAGAVYLHLADWAVDRGLQGVHLAGALAEEGCRKLLQKSASLDLDACQQVPAPVRRKLKKWSGLASQAMSREVPRPPPEEVVRLRARIPLDRVPVLCEPSRHANLPKISQRKFAVPGSMLCGEFKYMVHKHVMQAIGKQSANAEQTLYIFVDGVMPKSSDRMGDLYERWSADDGFLHVRYCAENTLGAFGCHPRE</sequence>
<proteinExistence type="inferred from homology"/>
<dbReference type="InterPro" id="IPR004241">
    <property type="entry name" value="Atg8-like"/>
</dbReference>
<reference evidence="8 9" key="1">
    <citation type="submission" date="2016-02" db="EMBL/GenBank/DDBJ databases">
        <title>Genome analysis of coral dinoflagellate symbionts highlights evolutionary adaptations to a symbiotic lifestyle.</title>
        <authorList>
            <person name="Aranda M."/>
            <person name="Li Y."/>
            <person name="Liew Y.J."/>
            <person name="Baumgarten S."/>
            <person name="Simakov O."/>
            <person name="Wilson M."/>
            <person name="Piel J."/>
            <person name="Ashoor H."/>
            <person name="Bougouffa S."/>
            <person name="Bajic V.B."/>
            <person name="Ryu T."/>
            <person name="Ravasi T."/>
            <person name="Bayer T."/>
            <person name="Micklem G."/>
            <person name="Kim H."/>
            <person name="Bhak J."/>
            <person name="Lajeunesse T.C."/>
            <person name="Voolstra C.R."/>
        </authorList>
    </citation>
    <scope>NUCLEOTIDE SEQUENCE [LARGE SCALE GENOMIC DNA]</scope>
    <source>
        <strain evidence="8 9">CCMP2467</strain>
    </source>
</reference>
<keyword evidence="4 5" id="KW-0449">Lipoprotein</keyword>
<dbReference type="EMBL" id="LSRX01000932">
    <property type="protein sequence ID" value="OLP86166.1"/>
    <property type="molecule type" value="Genomic_DNA"/>
</dbReference>
<evidence type="ECO:0000256" key="3">
    <source>
        <dbReference type="ARBA" id="ARBA00023136"/>
    </source>
</evidence>
<feature type="compositionally biased region" description="Basic and acidic residues" evidence="7">
    <location>
        <begin position="33"/>
        <end position="54"/>
    </location>
</feature>
<dbReference type="SUPFAM" id="SSF54236">
    <property type="entry name" value="Ubiquitin-like"/>
    <property type="match status" value="1"/>
</dbReference>
<evidence type="ECO:0000256" key="1">
    <source>
        <dbReference type="ARBA" id="ARBA00004370"/>
    </source>
</evidence>
<dbReference type="OrthoDB" id="6738456at2759"/>
<comment type="caution">
    <text evidence="8">The sequence shown here is derived from an EMBL/GenBank/DDBJ whole genome shotgun (WGS) entry which is preliminary data.</text>
</comment>
<dbReference type="GO" id="GO:0006914">
    <property type="term" value="P:autophagy"/>
    <property type="evidence" value="ECO:0007669"/>
    <property type="project" value="UniProtKB-KW"/>
</dbReference>
<evidence type="ECO:0000313" key="8">
    <source>
        <dbReference type="EMBL" id="OLP86166.1"/>
    </source>
</evidence>
<dbReference type="Pfam" id="PF02991">
    <property type="entry name" value="ATG8"/>
    <property type="match status" value="1"/>
</dbReference>